<keyword evidence="2" id="KW-1185">Reference proteome</keyword>
<accession>A0A518ASB9</accession>
<dbReference type="OrthoDB" id="287425at2"/>
<sequence>MSNTTWLWEQLHDQFDTDDGSLPDVYFENLNPDAIIGAYELLISRAKSTVTECPVFWSKTDEQEHPLNSVPNAAALVVCDEAEPFHVVLGGIEARGTVIPDLGVFVFQECIALDYRMGAEWGPLQLDAFFGLLLELSALDQTCRLTLDEHVQQGFQDRFHTAFLRFKRENAPPEH</sequence>
<dbReference type="Proteomes" id="UP000315750">
    <property type="component" value="Chromosome"/>
</dbReference>
<dbReference type="EMBL" id="CP036278">
    <property type="protein sequence ID" value="QDU57612.1"/>
    <property type="molecule type" value="Genomic_DNA"/>
</dbReference>
<evidence type="ECO:0000313" key="2">
    <source>
        <dbReference type="Proteomes" id="UP000315750"/>
    </source>
</evidence>
<organism evidence="1 2">
    <name type="scientific">Aeoliella mucimassa</name>
    <dbReference type="NCBI Taxonomy" id="2527972"/>
    <lineage>
        <taxon>Bacteria</taxon>
        <taxon>Pseudomonadati</taxon>
        <taxon>Planctomycetota</taxon>
        <taxon>Planctomycetia</taxon>
        <taxon>Pirellulales</taxon>
        <taxon>Lacipirellulaceae</taxon>
        <taxon>Aeoliella</taxon>
    </lineage>
</organism>
<dbReference type="KEGG" id="amuc:Pan181_38300"/>
<name>A0A518ASB9_9BACT</name>
<evidence type="ECO:0000313" key="1">
    <source>
        <dbReference type="EMBL" id="QDU57612.1"/>
    </source>
</evidence>
<proteinExistence type="predicted"/>
<gene>
    <name evidence="1" type="ORF">Pan181_38300</name>
</gene>
<dbReference type="RefSeq" id="WP_145248884.1">
    <property type="nucleotide sequence ID" value="NZ_CP036278.1"/>
</dbReference>
<protein>
    <submittedName>
        <fullName evidence="1">Uncharacterized protein</fullName>
    </submittedName>
</protein>
<dbReference type="AlphaFoldDB" id="A0A518ASB9"/>
<reference evidence="1 2" key="1">
    <citation type="submission" date="2019-02" db="EMBL/GenBank/DDBJ databases">
        <title>Deep-cultivation of Planctomycetes and their phenomic and genomic characterization uncovers novel biology.</title>
        <authorList>
            <person name="Wiegand S."/>
            <person name="Jogler M."/>
            <person name="Boedeker C."/>
            <person name="Pinto D."/>
            <person name="Vollmers J."/>
            <person name="Rivas-Marin E."/>
            <person name="Kohn T."/>
            <person name="Peeters S.H."/>
            <person name="Heuer A."/>
            <person name="Rast P."/>
            <person name="Oberbeckmann S."/>
            <person name="Bunk B."/>
            <person name="Jeske O."/>
            <person name="Meyerdierks A."/>
            <person name="Storesund J.E."/>
            <person name="Kallscheuer N."/>
            <person name="Luecker S."/>
            <person name="Lage O.M."/>
            <person name="Pohl T."/>
            <person name="Merkel B.J."/>
            <person name="Hornburger P."/>
            <person name="Mueller R.-W."/>
            <person name="Bruemmer F."/>
            <person name="Labrenz M."/>
            <person name="Spormann A.M."/>
            <person name="Op den Camp H."/>
            <person name="Overmann J."/>
            <person name="Amann R."/>
            <person name="Jetten M.S.M."/>
            <person name="Mascher T."/>
            <person name="Medema M.H."/>
            <person name="Devos D.P."/>
            <person name="Kaster A.-K."/>
            <person name="Ovreas L."/>
            <person name="Rohde M."/>
            <person name="Galperin M.Y."/>
            <person name="Jogler C."/>
        </authorList>
    </citation>
    <scope>NUCLEOTIDE SEQUENCE [LARGE SCALE GENOMIC DNA]</scope>
    <source>
        <strain evidence="1 2">Pan181</strain>
    </source>
</reference>